<comment type="similarity">
    <text evidence="1">Belongs to the IMPDH/GMPR family.</text>
</comment>
<evidence type="ECO:0000313" key="4">
    <source>
        <dbReference type="Proteomes" id="UP000678499"/>
    </source>
</evidence>
<evidence type="ECO:0000313" key="3">
    <source>
        <dbReference type="EMBL" id="CAD7285662.1"/>
    </source>
</evidence>
<dbReference type="GO" id="GO:0003938">
    <property type="term" value="F:IMP dehydrogenase activity"/>
    <property type="evidence" value="ECO:0007669"/>
    <property type="project" value="InterPro"/>
</dbReference>
<reference evidence="3" key="1">
    <citation type="submission" date="2020-11" db="EMBL/GenBank/DDBJ databases">
        <authorList>
            <person name="Tran Van P."/>
        </authorList>
    </citation>
    <scope>NUCLEOTIDE SEQUENCE</scope>
</reference>
<proteinExistence type="inferred from homology"/>
<dbReference type="InterPro" id="IPR005990">
    <property type="entry name" value="IMP_DH"/>
</dbReference>
<keyword evidence="4" id="KW-1185">Reference proteome</keyword>
<dbReference type="OrthoDB" id="416622at2759"/>
<dbReference type="Pfam" id="PF03692">
    <property type="entry name" value="CxxCxxCC"/>
    <property type="match status" value="1"/>
</dbReference>
<name>A0A7R9GKB2_9CRUS</name>
<dbReference type="PANTHER" id="PTHR11911">
    <property type="entry name" value="INOSINE-5-MONOPHOSPHATE DEHYDROGENASE RELATED"/>
    <property type="match status" value="1"/>
</dbReference>
<dbReference type="Proteomes" id="UP000678499">
    <property type="component" value="Unassembled WGS sequence"/>
</dbReference>
<dbReference type="SUPFAM" id="SSF51412">
    <property type="entry name" value="Inosine monophosphate dehydrogenase (IMPDH)"/>
    <property type="match status" value="1"/>
</dbReference>
<feature type="non-terminal residue" evidence="3">
    <location>
        <position position="163"/>
    </location>
</feature>
<protein>
    <recommendedName>
        <fullName evidence="2">IMP dehydrogenase/GMP reductase domain-containing protein</fullName>
    </recommendedName>
</protein>
<dbReference type="AlphaFoldDB" id="A0A7R9GKB2"/>
<evidence type="ECO:0000256" key="1">
    <source>
        <dbReference type="ARBA" id="ARBA00005502"/>
    </source>
</evidence>
<dbReference type="InterPro" id="IPR013785">
    <property type="entry name" value="Aldolase_TIM"/>
</dbReference>
<dbReference type="Gene3D" id="3.20.20.70">
    <property type="entry name" value="Aldolase class I"/>
    <property type="match status" value="1"/>
</dbReference>
<feature type="domain" description="IMP dehydrogenase/GMP reductase" evidence="2">
    <location>
        <begin position="123"/>
        <end position="163"/>
    </location>
</feature>
<evidence type="ECO:0000259" key="2">
    <source>
        <dbReference type="Pfam" id="PF00478"/>
    </source>
</evidence>
<dbReference type="EMBL" id="CAJPEX010019085">
    <property type="protein sequence ID" value="CAG0925814.1"/>
    <property type="molecule type" value="Genomic_DNA"/>
</dbReference>
<dbReference type="PANTHER" id="PTHR11911:SF111">
    <property type="entry name" value="INOSINE-5'-MONOPHOSPHATE DEHYDROGENASE"/>
    <property type="match status" value="1"/>
</dbReference>
<dbReference type="EMBL" id="OA901122">
    <property type="protein sequence ID" value="CAD7285662.1"/>
    <property type="molecule type" value="Genomic_DNA"/>
</dbReference>
<gene>
    <name evidence="3" type="ORF">NMOB1V02_LOCUS13264</name>
</gene>
<dbReference type="Pfam" id="PF00478">
    <property type="entry name" value="IMPDH"/>
    <property type="match status" value="1"/>
</dbReference>
<organism evidence="3">
    <name type="scientific">Notodromas monacha</name>
    <dbReference type="NCBI Taxonomy" id="399045"/>
    <lineage>
        <taxon>Eukaryota</taxon>
        <taxon>Metazoa</taxon>
        <taxon>Ecdysozoa</taxon>
        <taxon>Arthropoda</taxon>
        <taxon>Crustacea</taxon>
        <taxon>Oligostraca</taxon>
        <taxon>Ostracoda</taxon>
        <taxon>Podocopa</taxon>
        <taxon>Podocopida</taxon>
        <taxon>Cypridocopina</taxon>
        <taxon>Cypridoidea</taxon>
        <taxon>Cyprididae</taxon>
        <taxon>Notodromas</taxon>
    </lineage>
</organism>
<dbReference type="GO" id="GO:0006183">
    <property type="term" value="P:GTP biosynthetic process"/>
    <property type="evidence" value="ECO:0007669"/>
    <property type="project" value="TreeGrafter"/>
</dbReference>
<dbReference type="InterPro" id="IPR001093">
    <property type="entry name" value="IMP_DH_GMPRt"/>
</dbReference>
<sequence>MLSQVPTEDACLSCGACCAFFRVSFYWAEGISMPEHYTEPVTAVYSCMAGTNQASPRCIALQGTIGEHVSCGMYEQRSSSCKEVQIADDQCNKARRAHNMIPFVQLEASIPVNDEGFDQRTEITTAMDTVTESRMAIAMAQNGGIGILHKNMDIAAQAAEVRR</sequence>
<accession>A0A7R9GKB2</accession>
<dbReference type="InterPro" id="IPR005358">
    <property type="entry name" value="Puta_zinc/iron-chelating_dom"/>
</dbReference>